<dbReference type="PANTHER" id="PTHR28570:SF4">
    <property type="entry name" value="VACUOLAR AMINOPEPTIDASE 1"/>
    <property type="match status" value="1"/>
</dbReference>
<keyword evidence="4" id="KW-0645">Protease</keyword>
<dbReference type="SUPFAM" id="SSF101821">
    <property type="entry name" value="Aminopeptidase/glucanase lid domain"/>
    <property type="match status" value="1"/>
</dbReference>
<keyword evidence="8" id="KW-0482">Metalloprotease</keyword>
<dbReference type="SUPFAM" id="SSF53187">
    <property type="entry name" value="Zn-dependent exopeptidases"/>
    <property type="match status" value="2"/>
</dbReference>
<evidence type="ECO:0000313" key="9">
    <source>
        <dbReference type="EMBL" id="CRK23743.1"/>
    </source>
</evidence>
<keyword evidence="5" id="KW-0479">Metal-binding</keyword>
<dbReference type="Pfam" id="PF02127">
    <property type="entry name" value="Peptidase_M18"/>
    <property type="match status" value="1"/>
</dbReference>
<evidence type="ECO:0000256" key="2">
    <source>
        <dbReference type="ARBA" id="ARBA00008290"/>
    </source>
</evidence>
<dbReference type="GO" id="GO:0000324">
    <property type="term" value="C:fungal-type vacuole"/>
    <property type="evidence" value="ECO:0007669"/>
    <property type="project" value="TreeGrafter"/>
</dbReference>
<evidence type="ECO:0000256" key="6">
    <source>
        <dbReference type="ARBA" id="ARBA00022801"/>
    </source>
</evidence>
<evidence type="ECO:0000256" key="1">
    <source>
        <dbReference type="ARBA" id="ARBA00001947"/>
    </source>
</evidence>
<dbReference type="EMBL" id="CVQI01015224">
    <property type="protein sequence ID" value="CRK23743.1"/>
    <property type="molecule type" value="Genomic_DNA"/>
</dbReference>
<comment type="cofactor">
    <cofactor evidence="1">
        <name>Zn(2+)</name>
        <dbReference type="ChEBI" id="CHEBI:29105"/>
    </cofactor>
</comment>
<organism evidence="9 10">
    <name type="scientific">Verticillium longisporum</name>
    <name type="common">Verticillium dahliae var. longisporum</name>
    <dbReference type="NCBI Taxonomy" id="100787"/>
    <lineage>
        <taxon>Eukaryota</taxon>
        <taxon>Fungi</taxon>
        <taxon>Dikarya</taxon>
        <taxon>Ascomycota</taxon>
        <taxon>Pezizomycotina</taxon>
        <taxon>Sordariomycetes</taxon>
        <taxon>Hypocreomycetidae</taxon>
        <taxon>Glomerellales</taxon>
        <taxon>Plectosphaerellaceae</taxon>
        <taxon>Verticillium</taxon>
    </lineage>
</organism>
<proteinExistence type="inferred from homology"/>
<keyword evidence="3" id="KW-0031">Aminopeptidase</keyword>
<dbReference type="GO" id="GO:0006508">
    <property type="term" value="P:proteolysis"/>
    <property type="evidence" value="ECO:0007669"/>
    <property type="project" value="UniProtKB-KW"/>
</dbReference>
<dbReference type="CDD" id="cd05658">
    <property type="entry name" value="M18_DAP"/>
    <property type="match status" value="1"/>
</dbReference>
<dbReference type="Proteomes" id="UP000045706">
    <property type="component" value="Unassembled WGS sequence"/>
</dbReference>
<dbReference type="AlphaFoldDB" id="A0A0G4LNX2"/>
<reference evidence="10" key="1">
    <citation type="submission" date="2015-05" db="EMBL/GenBank/DDBJ databases">
        <authorList>
            <person name="Fogelqvist Johan"/>
        </authorList>
    </citation>
    <scope>NUCLEOTIDE SEQUENCE [LARGE SCALE GENOMIC DNA]</scope>
</reference>
<dbReference type="Gene3D" id="2.30.250.10">
    <property type="entry name" value="Aminopeptidase i, Domain 2"/>
    <property type="match status" value="1"/>
</dbReference>
<evidence type="ECO:0000256" key="5">
    <source>
        <dbReference type="ARBA" id="ARBA00022723"/>
    </source>
</evidence>
<keyword evidence="7" id="KW-0862">Zinc</keyword>
<dbReference type="FunFam" id="2.30.250.10:FF:000001">
    <property type="entry name" value="Aspartyl aminopeptidase 1"/>
    <property type="match status" value="1"/>
</dbReference>
<evidence type="ECO:0008006" key="11">
    <source>
        <dbReference type="Google" id="ProtNLM"/>
    </source>
</evidence>
<sequence length="615" mass="65461">MSLRLRAMQLQAESMASSLDTDTDQQTARQPTREYLLADMAGRSPQENPVCTPCFLTLRSVDHPHVRLSSAAECRLCAVSAGKPEAYTKPFCDFLTENPTIFHTVAHFKTKLADAGFKELPARANWAGKLEPGGKYWTTRNGSALIAFTVGQKYEPGNGVAMIAGHIDALTARLKPVSTKRNAAGYVQLGVAPYAGGLNATWWDRDLSIGGRVVVRDPDTGKTSTRLVKLAWPIARIPTLAPHFGVGMMGQNNPETQAVPIIGLDNSDLGGADTSEAPAGPPGSFAATQPPKLVKLIARELGTSASAILNWDLELYDAQPAQTGGLDREFIFAGRVDDKLCSWAAFTALLAADAAPDDGTIKLVALFDDEEIGSLLRQGARGNFLPSTVERAVEALAAKSQALAARDHHAFGPGLVAQTYAASFLLSADLVALFDDEEIGSLLRQGARGNFLPSTVERAVEALATKDHAFGPGLVAQTYAASFLLSADVTHAGNPNFLAYYLDQHVPRLNVGLVICGDANGHMTTDAVSTAILQRVGDLAGCRTQTFQIRNDTRSGGTVGPMLSSALGVRAADAGLPQLSMHSIRATTGSLDPGLGVQFFKGFLDHWEKVDAEWQ</sequence>
<name>A0A0G4LNX2_VERLO</name>
<evidence type="ECO:0000256" key="7">
    <source>
        <dbReference type="ARBA" id="ARBA00022833"/>
    </source>
</evidence>
<evidence type="ECO:0000256" key="4">
    <source>
        <dbReference type="ARBA" id="ARBA00022670"/>
    </source>
</evidence>
<dbReference type="PRINTS" id="PR00932">
    <property type="entry name" value="AMINO1PTASE"/>
</dbReference>
<dbReference type="InterPro" id="IPR023358">
    <property type="entry name" value="Peptidase_M18_dom2"/>
</dbReference>
<dbReference type="GO" id="GO:0008270">
    <property type="term" value="F:zinc ion binding"/>
    <property type="evidence" value="ECO:0007669"/>
    <property type="project" value="InterPro"/>
</dbReference>
<dbReference type="GO" id="GO:0070006">
    <property type="term" value="F:metalloaminopeptidase activity"/>
    <property type="evidence" value="ECO:0007669"/>
    <property type="project" value="TreeGrafter"/>
</dbReference>
<accession>A0A0G4LNX2</accession>
<evidence type="ECO:0000256" key="3">
    <source>
        <dbReference type="ARBA" id="ARBA00022438"/>
    </source>
</evidence>
<dbReference type="PANTHER" id="PTHR28570">
    <property type="entry name" value="ASPARTYL AMINOPEPTIDASE"/>
    <property type="match status" value="1"/>
</dbReference>
<evidence type="ECO:0000313" key="10">
    <source>
        <dbReference type="Proteomes" id="UP000045706"/>
    </source>
</evidence>
<dbReference type="InterPro" id="IPR001948">
    <property type="entry name" value="Peptidase_M18"/>
</dbReference>
<keyword evidence="6" id="KW-0378">Hydrolase</keyword>
<comment type="similarity">
    <text evidence="2">Belongs to the peptidase M18 family.</text>
</comment>
<evidence type="ECO:0000256" key="8">
    <source>
        <dbReference type="ARBA" id="ARBA00023049"/>
    </source>
</evidence>
<protein>
    <recommendedName>
        <fullName evidence="11">Vacuolar aminopeptidase 1</fullName>
    </recommendedName>
</protein>
<dbReference type="Gene3D" id="3.40.630.10">
    <property type="entry name" value="Zn peptidases"/>
    <property type="match status" value="3"/>
</dbReference>
<gene>
    <name evidence="9" type="ORF">BN1723_013101</name>
</gene>